<dbReference type="GO" id="GO:0006508">
    <property type="term" value="P:proteolysis"/>
    <property type="evidence" value="ECO:0007669"/>
    <property type="project" value="UniProtKB-KW"/>
</dbReference>
<dbReference type="eggNOG" id="ENOG502SP4W">
    <property type="taxonomic scope" value="Eukaryota"/>
</dbReference>
<dbReference type="GeneID" id="19325989"/>
<accession>R8BI87</accession>
<keyword evidence="2" id="KW-1185">Reference proteome</keyword>
<dbReference type="HOGENOM" id="CLU_050075_0_0_1"/>
<organism evidence="1 2">
    <name type="scientific">Phaeoacremonium minimum (strain UCR-PA7)</name>
    <name type="common">Esca disease fungus</name>
    <name type="synonym">Togninia minima</name>
    <dbReference type="NCBI Taxonomy" id="1286976"/>
    <lineage>
        <taxon>Eukaryota</taxon>
        <taxon>Fungi</taxon>
        <taxon>Dikarya</taxon>
        <taxon>Ascomycota</taxon>
        <taxon>Pezizomycotina</taxon>
        <taxon>Sordariomycetes</taxon>
        <taxon>Sordariomycetidae</taxon>
        <taxon>Togniniales</taxon>
        <taxon>Togniniaceae</taxon>
        <taxon>Phaeoacremonium</taxon>
    </lineage>
</organism>
<keyword evidence="1" id="KW-0378">Hydrolase</keyword>
<name>R8BI87_PHAM7</name>
<reference evidence="2" key="1">
    <citation type="journal article" date="2013" name="Genome Announc.">
        <title>Draft genome sequence of the ascomycete Phaeoacremonium aleophilum strain UCR-PA7, a causal agent of the esca disease complex in grapevines.</title>
        <authorList>
            <person name="Blanco-Ulate B."/>
            <person name="Rolshausen P."/>
            <person name="Cantu D."/>
        </authorList>
    </citation>
    <scope>NUCLEOTIDE SEQUENCE [LARGE SCALE GENOMIC DNA]</scope>
    <source>
        <strain evidence="2">UCR-PA7</strain>
    </source>
</reference>
<sequence>MGIEYGYEIPISNSVELEHWIQEGLEEDLRRKEYLRVVEDCLDFHDDVRSLSYRIPAEDKDSTAIARMVIALRLAECIKNAPLPECHRGQRHLEVPSYDTLSTPFTVDRPPDRALYSVSHASSRQSSDAWFSGLSKLIPVLEMKGHSAKMSSPTPVKIALLDTGLNEKYKGWVPPTNYHDFIDPSQTNYQDTTDHGTKMFRVLRRVYSNAEIYIGRVFETKEASQQTADLMEKAINHAVSSEGWAVDIIAMPSGFETVHDGILKAIINATSNGEKPVLIFASPSNWSNTREVAFPGRLYKHGRLISMFSTTSRNKPTPEFNPAPSSPGRYNLAIFGERVIIPPDQEPLDGTSVSTMIGAGLAGRILSFAHHPDNADKIPSLSHLRLTEGMSSVFKAMSFHENGYDCVQPELLLPPDHVKSDTGVYIERVRETIRTQLDNLYR</sequence>
<dbReference type="GO" id="GO:0004252">
    <property type="term" value="F:serine-type endopeptidase activity"/>
    <property type="evidence" value="ECO:0007669"/>
    <property type="project" value="InterPro"/>
</dbReference>
<dbReference type="Proteomes" id="UP000014074">
    <property type="component" value="Unassembled WGS sequence"/>
</dbReference>
<dbReference type="Gene3D" id="3.40.50.200">
    <property type="entry name" value="Peptidase S8/S53 domain"/>
    <property type="match status" value="1"/>
</dbReference>
<evidence type="ECO:0000313" key="2">
    <source>
        <dbReference type="Proteomes" id="UP000014074"/>
    </source>
</evidence>
<evidence type="ECO:0000313" key="1">
    <source>
        <dbReference type="EMBL" id="EON98994.1"/>
    </source>
</evidence>
<dbReference type="InterPro" id="IPR036852">
    <property type="entry name" value="Peptidase_S8/S53_dom_sf"/>
</dbReference>
<proteinExistence type="predicted"/>
<dbReference type="SUPFAM" id="SSF52743">
    <property type="entry name" value="Subtilisin-like"/>
    <property type="match status" value="1"/>
</dbReference>
<dbReference type="OrthoDB" id="3565018at2759"/>
<protein>
    <submittedName>
        <fullName evidence="1">Putative extracellular alkaline serine protease protein</fullName>
    </submittedName>
</protein>
<dbReference type="EMBL" id="KB933181">
    <property type="protein sequence ID" value="EON98994.1"/>
    <property type="molecule type" value="Genomic_DNA"/>
</dbReference>
<dbReference type="AlphaFoldDB" id="R8BI87"/>
<keyword evidence="1" id="KW-0645">Protease</keyword>
<dbReference type="RefSeq" id="XP_007916172.1">
    <property type="nucleotide sequence ID" value="XM_007917981.1"/>
</dbReference>
<dbReference type="KEGG" id="tmn:UCRPA7_5434"/>
<gene>
    <name evidence="1" type="ORF">UCRPA7_5434</name>
</gene>